<gene>
    <name evidence="1" type="ORF">BLA18109_02691</name>
</gene>
<reference evidence="1 2" key="1">
    <citation type="submission" date="2019-09" db="EMBL/GenBank/DDBJ databases">
        <authorList>
            <person name="Depoorter E."/>
        </authorList>
    </citation>
    <scope>NUCLEOTIDE SEQUENCE [LARGE SCALE GENOMIC DNA]</scope>
    <source>
        <strain evidence="1">R-18109</strain>
    </source>
</reference>
<sequence length="215" mass="23014">MKRRTFLALPAMAASGMLIGCSDTVRVTPSALRITGYRDTLSAFLVTADGTRLVVLGKQCHYVFDLPRAFAVALAAPGHARPNIHFVAFETDRGLTTADYWLRLARDDAPPGSGLRERALATGFLTRGDALETAGTIVGMNFRPNDVMPSSIPQGPGHPYDVEIRERSVVFGEIGLPRSPVRMTADGRVSLAGAPLTPIAVTAFVVVAKSNRRAP</sequence>
<dbReference type="EMBL" id="CABVQH010000007">
    <property type="protein sequence ID" value="VWC73208.1"/>
    <property type="molecule type" value="Genomic_DNA"/>
</dbReference>
<dbReference type="AlphaFoldDB" id="A0A6P2UHC9"/>
<proteinExistence type="predicted"/>
<dbReference type="Proteomes" id="UP000494260">
    <property type="component" value="Unassembled WGS sequence"/>
</dbReference>
<accession>A0A6P2UHC9</accession>
<dbReference type="PROSITE" id="PS51257">
    <property type="entry name" value="PROKAR_LIPOPROTEIN"/>
    <property type="match status" value="1"/>
</dbReference>
<organism evidence="1 2">
    <name type="scientific">Burkholderia lata (strain ATCC 17760 / DSM 23089 / LMG 22485 / NCIMB 9086 / R18194 / 383)</name>
    <dbReference type="NCBI Taxonomy" id="482957"/>
    <lineage>
        <taxon>Bacteria</taxon>
        <taxon>Pseudomonadati</taxon>
        <taxon>Pseudomonadota</taxon>
        <taxon>Betaproteobacteria</taxon>
        <taxon>Burkholderiales</taxon>
        <taxon>Burkholderiaceae</taxon>
        <taxon>Burkholderia</taxon>
        <taxon>Burkholderia cepacia complex</taxon>
    </lineage>
</organism>
<keyword evidence="1" id="KW-0436">Ligase</keyword>
<name>A0A6P2UHC9_BURL3</name>
<dbReference type="GO" id="GO:0016874">
    <property type="term" value="F:ligase activity"/>
    <property type="evidence" value="ECO:0007669"/>
    <property type="project" value="UniProtKB-KW"/>
</dbReference>
<evidence type="ECO:0000313" key="1">
    <source>
        <dbReference type="EMBL" id="VWC73208.1"/>
    </source>
</evidence>
<evidence type="ECO:0000313" key="2">
    <source>
        <dbReference type="Proteomes" id="UP000494260"/>
    </source>
</evidence>
<protein>
    <submittedName>
        <fullName evidence="1">5-formyltetrahydrofolate cyclo-ligase</fullName>
    </submittedName>
</protein>